<evidence type="ECO:0000313" key="14">
    <source>
        <dbReference type="Proteomes" id="UP000283497"/>
    </source>
</evidence>
<feature type="chain" id="PRO_5038292980" evidence="7">
    <location>
        <begin position="25"/>
        <end position="454"/>
    </location>
</feature>
<evidence type="ECO:0000259" key="8">
    <source>
        <dbReference type="PROSITE" id="PS52029"/>
    </source>
</evidence>
<dbReference type="Pfam" id="PF03734">
    <property type="entry name" value="YkuD"/>
    <property type="match status" value="1"/>
</dbReference>
<dbReference type="OrthoDB" id="177750at2"/>
<accession>A0A173TEB9</accession>
<evidence type="ECO:0000313" key="10">
    <source>
        <dbReference type="EMBL" id="CUP11604.1"/>
    </source>
</evidence>
<dbReference type="GeneID" id="75049388"/>
<dbReference type="Proteomes" id="UP000095390">
    <property type="component" value="Unassembled WGS sequence"/>
</dbReference>
<dbReference type="GO" id="GO:0016740">
    <property type="term" value="F:transferase activity"/>
    <property type="evidence" value="ECO:0007669"/>
    <property type="project" value="UniProtKB-KW"/>
</dbReference>
<evidence type="ECO:0000313" key="12">
    <source>
        <dbReference type="Proteomes" id="UP000095390"/>
    </source>
</evidence>
<dbReference type="EMBL" id="CYZL01000043">
    <property type="protein sequence ID" value="CUP11604.1"/>
    <property type="molecule type" value="Genomic_DNA"/>
</dbReference>
<dbReference type="Gene3D" id="2.60.40.10">
    <property type="entry name" value="Immunoglobulins"/>
    <property type="match status" value="2"/>
</dbReference>
<dbReference type="CDD" id="cd16913">
    <property type="entry name" value="YkuD_like"/>
    <property type="match status" value="1"/>
</dbReference>
<dbReference type="UniPathway" id="UPA00219"/>
<reference evidence="11 14" key="2">
    <citation type="submission" date="2018-08" db="EMBL/GenBank/DDBJ databases">
        <title>A genome reference for cultivated species of the human gut microbiota.</title>
        <authorList>
            <person name="Zou Y."/>
            <person name="Xue W."/>
            <person name="Luo G."/>
        </authorList>
    </citation>
    <scope>NUCLEOTIDE SEQUENCE [LARGE SCALE GENOMIC DNA]</scope>
    <source>
        <strain evidence="11 14">AF45-14BH</strain>
    </source>
</reference>
<evidence type="ECO:0000256" key="2">
    <source>
        <dbReference type="ARBA" id="ARBA00022679"/>
    </source>
</evidence>
<feature type="signal peptide" evidence="7">
    <location>
        <begin position="1"/>
        <end position="24"/>
    </location>
</feature>
<dbReference type="Proteomes" id="UP000283497">
    <property type="component" value="Unassembled WGS sequence"/>
</dbReference>
<feature type="active site" description="Nucleophile" evidence="6">
    <location>
        <position position="430"/>
    </location>
</feature>
<evidence type="ECO:0000256" key="5">
    <source>
        <dbReference type="ARBA" id="ARBA00023316"/>
    </source>
</evidence>
<dbReference type="GO" id="GO:0008360">
    <property type="term" value="P:regulation of cell shape"/>
    <property type="evidence" value="ECO:0007669"/>
    <property type="project" value="UniProtKB-UniRule"/>
</dbReference>
<dbReference type="RefSeq" id="WP_005344827.1">
    <property type="nucleotide sequence ID" value="NZ_BLYK01000060.1"/>
</dbReference>
<evidence type="ECO:0000256" key="7">
    <source>
        <dbReference type="SAM" id="SignalP"/>
    </source>
</evidence>
<dbReference type="InterPro" id="IPR038063">
    <property type="entry name" value="Transpep_catalytic_dom"/>
</dbReference>
<organism evidence="9 12">
    <name type="scientific">Anaerobutyricum hallii</name>
    <dbReference type="NCBI Taxonomy" id="39488"/>
    <lineage>
        <taxon>Bacteria</taxon>
        <taxon>Bacillati</taxon>
        <taxon>Bacillota</taxon>
        <taxon>Clostridia</taxon>
        <taxon>Lachnospirales</taxon>
        <taxon>Lachnospiraceae</taxon>
        <taxon>Anaerobutyricum</taxon>
    </lineage>
</organism>
<reference evidence="12 13" key="1">
    <citation type="submission" date="2015-09" db="EMBL/GenBank/DDBJ databases">
        <authorList>
            <consortium name="Pathogen Informatics"/>
        </authorList>
    </citation>
    <scope>NUCLEOTIDE SEQUENCE [LARGE SCALE GENOMIC DNA]</scope>
    <source>
        <strain evidence="10 13">2789STDY5834835</strain>
        <strain evidence="9 12">2789STDY5834966</strain>
    </source>
</reference>
<name>A0A173TEB9_9FIRM</name>
<evidence type="ECO:0000313" key="9">
    <source>
        <dbReference type="EMBL" id="CUN00327.1"/>
    </source>
</evidence>
<feature type="active site" description="Proton donor/acceptor" evidence="6">
    <location>
        <position position="408"/>
    </location>
</feature>
<comment type="pathway">
    <text evidence="1 6">Cell wall biogenesis; peptidoglycan biosynthesis.</text>
</comment>
<dbReference type="Proteomes" id="UP000095679">
    <property type="component" value="Unassembled WGS sequence"/>
</dbReference>
<dbReference type="EMBL" id="CYYC01000017">
    <property type="protein sequence ID" value="CUN00327.1"/>
    <property type="molecule type" value="Genomic_DNA"/>
</dbReference>
<dbReference type="Gene3D" id="2.40.440.10">
    <property type="entry name" value="L,D-transpeptidase catalytic domain-like"/>
    <property type="match status" value="1"/>
</dbReference>
<dbReference type="GO" id="GO:0071555">
    <property type="term" value="P:cell wall organization"/>
    <property type="evidence" value="ECO:0007669"/>
    <property type="project" value="UniProtKB-UniRule"/>
</dbReference>
<evidence type="ECO:0000256" key="3">
    <source>
        <dbReference type="ARBA" id="ARBA00022960"/>
    </source>
</evidence>
<evidence type="ECO:0000313" key="13">
    <source>
        <dbReference type="Proteomes" id="UP000095679"/>
    </source>
</evidence>
<keyword evidence="4 6" id="KW-0573">Peptidoglycan synthesis</keyword>
<dbReference type="InterPro" id="IPR013783">
    <property type="entry name" value="Ig-like_fold"/>
</dbReference>
<dbReference type="SUPFAM" id="SSF141523">
    <property type="entry name" value="L,D-transpeptidase catalytic domain-like"/>
    <property type="match status" value="1"/>
</dbReference>
<evidence type="ECO:0000313" key="11">
    <source>
        <dbReference type="EMBL" id="RHK36142.1"/>
    </source>
</evidence>
<keyword evidence="7" id="KW-0732">Signal</keyword>
<feature type="domain" description="L,D-TPase catalytic" evidence="8">
    <location>
        <begin position="321"/>
        <end position="454"/>
    </location>
</feature>
<evidence type="ECO:0000256" key="1">
    <source>
        <dbReference type="ARBA" id="ARBA00004752"/>
    </source>
</evidence>
<evidence type="ECO:0000256" key="6">
    <source>
        <dbReference type="PROSITE-ProRule" id="PRU01373"/>
    </source>
</evidence>
<proteinExistence type="predicted"/>
<sequence>MKITNKLCLSVASALLFFGLCTYPAVSLNASQTTVKSQSTTSSTEAVSLKAPYFTVTPGYKSAQITWKAVTGANKYKLFCSDGRSVKFKKAGTYTFNQLNEGQTYTFTVKAFAPNAKTVSRKLSATIPVTISQNVTGLSVYASNSRLNLKWNTLYNASGYSVYKKKGSRYTLLANTTRSTYQTSITSGASSITFMVKPYTTINGKNYTSSTGATVSCTPNTLLSPLKTIRTMTYFCKTTKKVSLYRSWTSKKVVKTLSSGVTVDLIGRNTKYKRSEILYKGKTYYLTTGSLRAFKCNYTTSKYSTAQKLAYVKKYSSKTSYLIWVSHYTQEVSIFQGRKNNWKLIKSFPCASGNYNTRSPHGTFRIGQKENGWYYVNTYEEYITHYCGRNSFHTRVHRYPSGSSQNHHKFPIASTVYADATIGKPASNGCVRLMDSDAYYIWKYMPANTTVISY</sequence>
<keyword evidence="5 6" id="KW-0961">Cell wall biogenesis/degradation</keyword>
<dbReference type="GO" id="GO:0009252">
    <property type="term" value="P:peptidoglycan biosynthetic process"/>
    <property type="evidence" value="ECO:0007669"/>
    <property type="project" value="UniProtKB-UniPathway"/>
</dbReference>
<dbReference type="InterPro" id="IPR005490">
    <property type="entry name" value="LD_TPept_cat_dom"/>
</dbReference>
<dbReference type="EMBL" id="QRNJ01000057">
    <property type="protein sequence ID" value="RHK36142.1"/>
    <property type="molecule type" value="Genomic_DNA"/>
</dbReference>
<dbReference type="PROSITE" id="PS52029">
    <property type="entry name" value="LD_TPASE"/>
    <property type="match status" value="1"/>
</dbReference>
<gene>
    <name evidence="11" type="ORF">DW068_12815</name>
    <name evidence="10" type="ORF">ERS852450_03093</name>
    <name evidence="9" type="ORF">ERS852578_01584</name>
</gene>
<keyword evidence="2" id="KW-0808">Transferase</keyword>
<dbReference type="SUPFAM" id="SSF49265">
    <property type="entry name" value="Fibronectin type III"/>
    <property type="match status" value="1"/>
</dbReference>
<keyword evidence="3 6" id="KW-0133">Cell shape</keyword>
<protein>
    <submittedName>
        <fullName evidence="9 11">L,D-transpeptidase</fullName>
    </submittedName>
</protein>
<dbReference type="InterPro" id="IPR036116">
    <property type="entry name" value="FN3_sf"/>
</dbReference>
<dbReference type="AlphaFoldDB" id="A0A173TEB9"/>
<evidence type="ECO:0000256" key="4">
    <source>
        <dbReference type="ARBA" id="ARBA00022984"/>
    </source>
</evidence>